<dbReference type="EMBL" id="CM035409">
    <property type="protein sequence ID" value="KAH7438407.1"/>
    <property type="molecule type" value="Genomic_DNA"/>
</dbReference>
<dbReference type="Gene3D" id="1.25.40.90">
    <property type="match status" value="1"/>
</dbReference>
<evidence type="ECO:0000256" key="8">
    <source>
        <dbReference type="ARBA" id="ARBA00023329"/>
    </source>
</evidence>
<evidence type="ECO:0000256" key="2">
    <source>
        <dbReference type="ARBA" id="ARBA00004555"/>
    </source>
</evidence>
<dbReference type="GO" id="GO:0030136">
    <property type="term" value="C:clathrin-coated vesicle"/>
    <property type="evidence" value="ECO:0007669"/>
    <property type="project" value="UniProtKB-SubCell"/>
</dbReference>
<dbReference type="InterPro" id="IPR048050">
    <property type="entry name" value="ANTH_N_plant"/>
</dbReference>
<evidence type="ECO:0000256" key="3">
    <source>
        <dbReference type="ARBA" id="ARBA00004600"/>
    </source>
</evidence>
<keyword evidence="4" id="KW-0254">Endocytosis</keyword>
<dbReference type="InterPro" id="IPR008942">
    <property type="entry name" value="ENTH_VHS"/>
</dbReference>
<dbReference type="GO" id="GO:0032050">
    <property type="term" value="F:clathrin heavy chain binding"/>
    <property type="evidence" value="ECO:0007669"/>
    <property type="project" value="TreeGrafter"/>
</dbReference>
<evidence type="ECO:0000256" key="6">
    <source>
        <dbReference type="ARBA" id="ARBA00023136"/>
    </source>
</evidence>
<keyword evidence="7" id="KW-0168">Coated pit</keyword>
<keyword evidence="8" id="KW-0968">Cytoplasmic vesicle</keyword>
<dbReference type="AlphaFoldDB" id="A0A8T2V2D2"/>
<evidence type="ECO:0000313" key="11">
    <source>
        <dbReference type="Proteomes" id="UP000825935"/>
    </source>
</evidence>
<dbReference type="PANTHER" id="PTHR22951">
    <property type="entry name" value="CLATHRIN ASSEMBLY PROTEIN"/>
    <property type="match status" value="1"/>
</dbReference>
<proteinExistence type="predicted"/>
<dbReference type="GO" id="GO:0000149">
    <property type="term" value="F:SNARE binding"/>
    <property type="evidence" value="ECO:0007669"/>
    <property type="project" value="TreeGrafter"/>
</dbReference>
<accession>A0A8T2V2D2</accession>
<evidence type="ECO:0000256" key="1">
    <source>
        <dbReference type="ARBA" id="ARBA00004132"/>
    </source>
</evidence>
<dbReference type="CDD" id="cd16987">
    <property type="entry name" value="ANTH_N_AP180_plant"/>
    <property type="match status" value="1"/>
</dbReference>
<evidence type="ECO:0000256" key="5">
    <source>
        <dbReference type="ARBA" id="ARBA00023034"/>
    </source>
</evidence>
<dbReference type="InterPro" id="IPR013809">
    <property type="entry name" value="ENTH"/>
</dbReference>
<dbReference type="InterPro" id="IPR045192">
    <property type="entry name" value="AP180-like"/>
</dbReference>
<feature type="domain" description="ENTH" evidence="9">
    <location>
        <begin position="29"/>
        <end position="166"/>
    </location>
</feature>
<dbReference type="SUPFAM" id="SSF48464">
    <property type="entry name" value="ENTH/VHS domain"/>
    <property type="match status" value="1"/>
</dbReference>
<dbReference type="GO" id="GO:0005546">
    <property type="term" value="F:phosphatidylinositol-4,5-bisphosphate binding"/>
    <property type="evidence" value="ECO:0007669"/>
    <property type="project" value="TreeGrafter"/>
</dbReference>
<comment type="caution">
    <text evidence="10">The sequence shown here is derived from an EMBL/GenBank/DDBJ whole genome shotgun (WGS) entry which is preliminary data.</text>
</comment>
<dbReference type="GO" id="GO:0005905">
    <property type="term" value="C:clathrin-coated pit"/>
    <property type="evidence" value="ECO:0007669"/>
    <property type="project" value="UniProtKB-SubCell"/>
</dbReference>
<name>A0A8T2V2D2_CERRI</name>
<keyword evidence="5" id="KW-0333">Golgi apparatus</keyword>
<reference evidence="10" key="1">
    <citation type="submission" date="2021-08" db="EMBL/GenBank/DDBJ databases">
        <title>WGS assembly of Ceratopteris richardii.</title>
        <authorList>
            <person name="Marchant D.B."/>
            <person name="Chen G."/>
            <person name="Jenkins J."/>
            <person name="Shu S."/>
            <person name="Leebens-Mack J."/>
            <person name="Grimwood J."/>
            <person name="Schmutz J."/>
            <person name="Soltis P."/>
            <person name="Soltis D."/>
            <person name="Chen Z.-H."/>
        </authorList>
    </citation>
    <scope>NUCLEOTIDE SEQUENCE</scope>
    <source>
        <strain evidence="10">Whitten #5841</strain>
        <tissue evidence="10">Leaf</tissue>
    </source>
</reference>
<dbReference type="GO" id="GO:0006900">
    <property type="term" value="P:vesicle budding from membrane"/>
    <property type="evidence" value="ECO:0007669"/>
    <property type="project" value="TreeGrafter"/>
</dbReference>
<dbReference type="SMART" id="SM00273">
    <property type="entry name" value="ENTH"/>
    <property type="match status" value="1"/>
</dbReference>
<dbReference type="PANTHER" id="PTHR22951:SF76">
    <property type="entry name" value="OS09G0468150 PROTEIN"/>
    <property type="match status" value="1"/>
</dbReference>
<comment type="subcellular location">
    <subcellularLocation>
        <location evidence="1">Cytoplasmic vesicle</location>
        <location evidence="1">Clathrin-coated vesicle</location>
    </subcellularLocation>
    <subcellularLocation>
        <location evidence="2">Golgi apparatus</location>
    </subcellularLocation>
    <subcellularLocation>
        <location evidence="3">Membrane</location>
        <location evidence="3">Clathrin-coated pit</location>
    </subcellularLocation>
</comment>
<dbReference type="Pfam" id="PF07651">
    <property type="entry name" value="ANTH"/>
    <property type="match status" value="1"/>
</dbReference>
<gene>
    <name evidence="10" type="ORF">KP509_04G013800</name>
</gene>
<dbReference type="GO" id="GO:0005794">
    <property type="term" value="C:Golgi apparatus"/>
    <property type="evidence" value="ECO:0007669"/>
    <property type="project" value="UniProtKB-SubCell"/>
</dbReference>
<sequence length="362" mass="41764">MAKWLNKHRKLQEFMGLLKDRVSLARAVTRTGRLSQIDIVVLHATGHDEKVVDDEIIKAVLEVGSDSRMHVASCVSMIMDRLNNTENWIVALKCLFLIHKCWDNGGFIFEDQLSIFPSQGGRNYLNLSKFKDRSSSFTWAASTWIRWYARYIEQWIQTSRTISTFVSIKTDDLSLKKEKLMSLTTLQLVKEAVYLKEFLHEAARWKGDEFVMNHALVKRTLYLIIVTTHKACQEIKLRFQELTERILLLMQKEALTLLNVCEELSEDTESLVLLFQNEVNPLDGAALGEELRGLKLGKLGEILGLTSLHKALLSLQHVCSSKNLYQMSKSDRWAKMTVSNFCTDDIRRGKSMSEFHFCEEFF</sequence>
<dbReference type="OMA" id="ESGPERW"/>
<dbReference type="InterPro" id="IPR011417">
    <property type="entry name" value="ANTH_dom"/>
</dbReference>
<evidence type="ECO:0000313" key="10">
    <source>
        <dbReference type="EMBL" id="KAH7438409.1"/>
    </source>
</evidence>
<dbReference type="Proteomes" id="UP000825935">
    <property type="component" value="Chromosome 4"/>
</dbReference>
<evidence type="ECO:0000256" key="4">
    <source>
        <dbReference type="ARBA" id="ARBA00022583"/>
    </source>
</evidence>
<keyword evidence="6" id="KW-0472">Membrane</keyword>
<dbReference type="GO" id="GO:0048268">
    <property type="term" value="P:clathrin coat assembly"/>
    <property type="evidence" value="ECO:0007669"/>
    <property type="project" value="InterPro"/>
</dbReference>
<organism evidence="10 11">
    <name type="scientific">Ceratopteris richardii</name>
    <name type="common">Triangle waterfern</name>
    <dbReference type="NCBI Taxonomy" id="49495"/>
    <lineage>
        <taxon>Eukaryota</taxon>
        <taxon>Viridiplantae</taxon>
        <taxon>Streptophyta</taxon>
        <taxon>Embryophyta</taxon>
        <taxon>Tracheophyta</taxon>
        <taxon>Polypodiopsida</taxon>
        <taxon>Polypodiidae</taxon>
        <taxon>Polypodiales</taxon>
        <taxon>Pteridineae</taxon>
        <taxon>Pteridaceae</taxon>
        <taxon>Parkerioideae</taxon>
        <taxon>Ceratopteris</taxon>
    </lineage>
</organism>
<keyword evidence="11" id="KW-1185">Reference proteome</keyword>
<dbReference type="EMBL" id="CM035409">
    <property type="protein sequence ID" value="KAH7438408.1"/>
    <property type="molecule type" value="Genomic_DNA"/>
</dbReference>
<dbReference type="EMBL" id="CM035409">
    <property type="protein sequence ID" value="KAH7438409.1"/>
    <property type="molecule type" value="Genomic_DNA"/>
</dbReference>
<dbReference type="GO" id="GO:0005545">
    <property type="term" value="F:1-phosphatidylinositol binding"/>
    <property type="evidence" value="ECO:0007669"/>
    <property type="project" value="TreeGrafter"/>
</dbReference>
<protein>
    <recommendedName>
        <fullName evidence="9">ENTH domain-containing protein</fullName>
    </recommendedName>
</protein>
<evidence type="ECO:0000256" key="7">
    <source>
        <dbReference type="ARBA" id="ARBA00023176"/>
    </source>
</evidence>
<evidence type="ECO:0000259" key="9">
    <source>
        <dbReference type="PROSITE" id="PS50942"/>
    </source>
</evidence>
<dbReference type="GO" id="GO:0072583">
    <property type="term" value="P:clathrin-dependent endocytosis"/>
    <property type="evidence" value="ECO:0007669"/>
    <property type="project" value="InterPro"/>
</dbReference>
<dbReference type="PROSITE" id="PS50942">
    <property type="entry name" value="ENTH"/>
    <property type="match status" value="1"/>
</dbReference>
<dbReference type="OrthoDB" id="44015at2759"/>